<name>A0A2U3KN61_9BACT</name>
<accession>A0A2U3KN61</accession>
<dbReference type="Proteomes" id="UP000238701">
    <property type="component" value="Unassembled WGS sequence"/>
</dbReference>
<proteinExistence type="predicted"/>
<dbReference type="AlphaFoldDB" id="A0A2U3KN61"/>
<evidence type="ECO:0000256" key="1">
    <source>
        <dbReference type="SAM" id="MobiDB-lite"/>
    </source>
</evidence>
<gene>
    <name evidence="2" type="ORF">SBA1_340048</name>
</gene>
<dbReference type="EMBL" id="OMOD01000127">
    <property type="protein sequence ID" value="SPF41007.1"/>
    <property type="molecule type" value="Genomic_DNA"/>
</dbReference>
<reference evidence="3" key="1">
    <citation type="submission" date="2018-02" db="EMBL/GenBank/DDBJ databases">
        <authorList>
            <person name="Hausmann B."/>
        </authorList>
    </citation>
    <scope>NUCLEOTIDE SEQUENCE [LARGE SCALE GENOMIC DNA]</scope>
    <source>
        <strain evidence="3">Peat soil MAG SbA1</strain>
    </source>
</reference>
<feature type="region of interest" description="Disordered" evidence="1">
    <location>
        <begin position="1"/>
        <end position="46"/>
    </location>
</feature>
<sequence>MLSGAASPQGGDAAQSKHPYLHSGAVRDPSTPPFASPKEKQWLRSG</sequence>
<feature type="compositionally biased region" description="Basic and acidic residues" evidence="1">
    <location>
        <begin position="37"/>
        <end position="46"/>
    </location>
</feature>
<evidence type="ECO:0000313" key="2">
    <source>
        <dbReference type="EMBL" id="SPF41007.1"/>
    </source>
</evidence>
<evidence type="ECO:0000313" key="3">
    <source>
        <dbReference type="Proteomes" id="UP000238701"/>
    </source>
</evidence>
<organism evidence="2 3">
    <name type="scientific">Candidatus Sulfotelmatobacter kueseliae</name>
    <dbReference type="NCBI Taxonomy" id="2042962"/>
    <lineage>
        <taxon>Bacteria</taxon>
        <taxon>Pseudomonadati</taxon>
        <taxon>Acidobacteriota</taxon>
        <taxon>Terriglobia</taxon>
        <taxon>Terriglobales</taxon>
        <taxon>Candidatus Korobacteraceae</taxon>
        <taxon>Candidatus Sulfotelmatobacter</taxon>
    </lineage>
</organism>
<protein>
    <submittedName>
        <fullName evidence="2">Uncharacterized protein</fullName>
    </submittedName>
</protein>